<keyword evidence="3" id="KW-1185">Reference proteome</keyword>
<dbReference type="Proteomes" id="UP000294911">
    <property type="component" value="Unassembled WGS sequence"/>
</dbReference>
<proteinExistence type="predicted"/>
<evidence type="ECO:0000313" key="3">
    <source>
        <dbReference type="Proteomes" id="UP000294911"/>
    </source>
</evidence>
<dbReference type="PANTHER" id="PTHR43591:SF99">
    <property type="entry name" value="OS06G0646000 PROTEIN"/>
    <property type="match status" value="1"/>
</dbReference>
<name>A0A4R2R5Z2_9PSEU</name>
<dbReference type="AlphaFoldDB" id="A0A4R2R5Z2"/>
<dbReference type="GO" id="GO:0008168">
    <property type="term" value="F:methyltransferase activity"/>
    <property type="evidence" value="ECO:0007669"/>
    <property type="project" value="UniProtKB-KW"/>
</dbReference>
<feature type="domain" description="Methyltransferase" evidence="1">
    <location>
        <begin position="95"/>
        <end position="188"/>
    </location>
</feature>
<dbReference type="InterPro" id="IPR029063">
    <property type="entry name" value="SAM-dependent_MTases_sf"/>
</dbReference>
<protein>
    <submittedName>
        <fullName evidence="2">Ubiquinone/menaquinone biosynthesis C-methylase UbiE</fullName>
    </submittedName>
</protein>
<dbReference type="PANTHER" id="PTHR43591">
    <property type="entry name" value="METHYLTRANSFERASE"/>
    <property type="match status" value="1"/>
</dbReference>
<gene>
    <name evidence="2" type="ORF">EV191_1011202</name>
</gene>
<keyword evidence="2" id="KW-0808">Transferase</keyword>
<accession>A0A4R2R5Z2</accession>
<keyword evidence="2" id="KW-0830">Ubiquinone</keyword>
<dbReference type="InterPro" id="IPR041698">
    <property type="entry name" value="Methyltransf_25"/>
</dbReference>
<sequence>MPVVRDFIDSARISAAARDVDGYLDVLPPDDELAPAARQPRTPAQFAMRNRVVAAIYQRWWRPAGGLLCGLPAPRGEGEQRLANEMLGLPGERLVLDVACGPGNFTRGFAEALTGDGYAIGVDASRPMLSRAVRDNDTERAGYLHADARDLPFADGTFPSVCCFAALYLVPEPFTVLAELVRVLAPDGRLALMTSCLSEQPVVSEMQLLAGKAIGVRMFGRNEISAALREHGLVDIRRRFAGAAQYVSARKPPQDP</sequence>
<organism evidence="2 3">
    <name type="scientific">Tamaricihabitans halophyticus</name>
    <dbReference type="NCBI Taxonomy" id="1262583"/>
    <lineage>
        <taxon>Bacteria</taxon>
        <taxon>Bacillati</taxon>
        <taxon>Actinomycetota</taxon>
        <taxon>Actinomycetes</taxon>
        <taxon>Pseudonocardiales</taxon>
        <taxon>Pseudonocardiaceae</taxon>
        <taxon>Tamaricihabitans</taxon>
    </lineage>
</organism>
<dbReference type="EMBL" id="SLXQ01000001">
    <property type="protein sequence ID" value="TCP57249.1"/>
    <property type="molecule type" value="Genomic_DNA"/>
</dbReference>
<dbReference type="Pfam" id="PF13649">
    <property type="entry name" value="Methyltransf_25"/>
    <property type="match status" value="1"/>
</dbReference>
<comment type="caution">
    <text evidence="2">The sequence shown here is derived from an EMBL/GenBank/DDBJ whole genome shotgun (WGS) entry which is preliminary data.</text>
</comment>
<dbReference type="Gene3D" id="3.40.50.150">
    <property type="entry name" value="Vaccinia Virus protein VP39"/>
    <property type="match status" value="1"/>
</dbReference>
<dbReference type="SUPFAM" id="SSF53335">
    <property type="entry name" value="S-adenosyl-L-methionine-dependent methyltransferases"/>
    <property type="match status" value="1"/>
</dbReference>
<evidence type="ECO:0000259" key="1">
    <source>
        <dbReference type="Pfam" id="PF13649"/>
    </source>
</evidence>
<dbReference type="GO" id="GO:0032259">
    <property type="term" value="P:methylation"/>
    <property type="evidence" value="ECO:0007669"/>
    <property type="project" value="UniProtKB-KW"/>
</dbReference>
<dbReference type="CDD" id="cd02440">
    <property type="entry name" value="AdoMet_MTases"/>
    <property type="match status" value="1"/>
</dbReference>
<reference evidence="2 3" key="1">
    <citation type="submission" date="2019-03" db="EMBL/GenBank/DDBJ databases">
        <title>Genomic Encyclopedia of Type Strains, Phase IV (KMG-IV): sequencing the most valuable type-strain genomes for metagenomic binning, comparative biology and taxonomic classification.</title>
        <authorList>
            <person name="Goeker M."/>
        </authorList>
    </citation>
    <scope>NUCLEOTIDE SEQUENCE [LARGE SCALE GENOMIC DNA]</scope>
    <source>
        <strain evidence="2 3">DSM 45765</strain>
    </source>
</reference>
<keyword evidence="2" id="KW-0489">Methyltransferase</keyword>
<dbReference type="RefSeq" id="WP_207894396.1">
    <property type="nucleotide sequence ID" value="NZ_SLXQ01000001.1"/>
</dbReference>
<evidence type="ECO:0000313" key="2">
    <source>
        <dbReference type="EMBL" id="TCP57249.1"/>
    </source>
</evidence>